<dbReference type="GO" id="GO:0000724">
    <property type="term" value="P:double-strand break repair via homologous recombination"/>
    <property type="evidence" value="ECO:0007669"/>
    <property type="project" value="TreeGrafter"/>
</dbReference>
<keyword evidence="9" id="KW-0233">DNA recombination</keyword>
<evidence type="ECO:0000256" key="13">
    <source>
        <dbReference type="SAM" id="MobiDB-lite"/>
    </source>
</evidence>
<comment type="subcellular location">
    <subcellularLocation>
        <location evidence="2">Chromosome</location>
    </subcellularLocation>
    <subcellularLocation>
        <location evidence="1">Nucleus</location>
    </subcellularLocation>
</comment>
<gene>
    <name evidence="15" type="ORF">PYX00_009021</name>
</gene>
<dbReference type="GO" id="GO:0003697">
    <property type="term" value="F:single-stranded DNA binding"/>
    <property type="evidence" value="ECO:0007669"/>
    <property type="project" value="TreeGrafter"/>
</dbReference>
<evidence type="ECO:0000256" key="10">
    <source>
        <dbReference type="ARBA" id="ARBA00023204"/>
    </source>
</evidence>
<dbReference type="InterPro" id="IPR038729">
    <property type="entry name" value="Rad50/SbcC_AAA"/>
</dbReference>
<organism evidence="15">
    <name type="scientific">Menopon gallinae</name>
    <name type="common">poultry shaft louse</name>
    <dbReference type="NCBI Taxonomy" id="328185"/>
    <lineage>
        <taxon>Eukaryota</taxon>
        <taxon>Metazoa</taxon>
        <taxon>Ecdysozoa</taxon>
        <taxon>Arthropoda</taxon>
        <taxon>Hexapoda</taxon>
        <taxon>Insecta</taxon>
        <taxon>Pterygota</taxon>
        <taxon>Neoptera</taxon>
        <taxon>Paraneoptera</taxon>
        <taxon>Psocodea</taxon>
        <taxon>Troctomorpha</taxon>
        <taxon>Phthiraptera</taxon>
        <taxon>Amblycera</taxon>
        <taxon>Menoponidae</taxon>
        <taxon>Menopon</taxon>
    </lineage>
</organism>
<protein>
    <recommendedName>
        <fullName evidence="14">Rad50/SbcC-type AAA domain-containing protein</fullName>
    </recommendedName>
</protein>
<comment type="similarity">
    <text evidence="3">Belongs to the SMC family. SMC6 subfamily.</text>
</comment>
<evidence type="ECO:0000256" key="6">
    <source>
        <dbReference type="ARBA" id="ARBA00022763"/>
    </source>
</evidence>
<dbReference type="EMBL" id="JARGDH010000005">
    <property type="protein sequence ID" value="KAL0266505.1"/>
    <property type="molecule type" value="Genomic_DNA"/>
</dbReference>
<dbReference type="Pfam" id="PF13476">
    <property type="entry name" value="AAA_23"/>
    <property type="match status" value="1"/>
</dbReference>
<evidence type="ECO:0000259" key="14">
    <source>
        <dbReference type="Pfam" id="PF13476"/>
    </source>
</evidence>
<evidence type="ECO:0000256" key="5">
    <source>
        <dbReference type="ARBA" id="ARBA00022741"/>
    </source>
</evidence>
<proteinExistence type="inferred from homology"/>
<dbReference type="GO" id="GO:0016887">
    <property type="term" value="F:ATP hydrolysis activity"/>
    <property type="evidence" value="ECO:0007669"/>
    <property type="project" value="InterPro"/>
</dbReference>
<keyword evidence="5" id="KW-0547">Nucleotide-binding</keyword>
<evidence type="ECO:0000256" key="12">
    <source>
        <dbReference type="SAM" id="Coils"/>
    </source>
</evidence>
<feature type="domain" description="Rad50/SbcC-type AAA" evidence="14">
    <location>
        <begin position="52"/>
        <end position="359"/>
    </location>
</feature>
<dbReference type="Gene3D" id="3.40.50.300">
    <property type="entry name" value="P-loop containing nucleotide triphosphate hydrolases"/>
    <property type="match status" value="1"/>
</dbReference>
<dbReference type="GO" id="GO:0030915">
    <property type="term" value="C:Smc5-Smc6 complex"/>
    <property type="evidence" value="ECO:0007669"/>
    <property type="project" value="TreeGrafter"/>
</dbReference>
<feature type="coiled-coil region" evidence="12">
    <location>
        <begin position="286"/>
        <end position="472"/>
    </location>
</feature>
<evidence type="ECO:0000256" key="4">
    <source>
        <dbReference type="ARBA" id="ARBA00022454"/>
    </source>
</evidence>
<dbReference type="InterPro" id="IPR027417">
    <property type="entry name" value="P-loop_NTPase"/>
</dbReference>
<feature type="region of interest" description="Disordered" evidence="13">
    <location>
        <begin position="1"/>
        <end position="21"/>
    </location>
</feature>
<evidence type="ECO:0000256" key="11">
    <source>
        <dbReference type="ARBA" id="ARBA00023242"/>
    </source>
</evidence>
<evidence type="ECO:0000313" key="15">
    <source>
        <dbReference type="EMBL" id="KAL0266505.1"/>
    </source>
</evidence>
<evidence type="ECO:0000256" key="2">
    <source>
        <dbReference type="ARBA" id="ARBA00004286"/>
    </source>
</evidence>
<keyword evidence="6" id="KW-0227">DNA damage</keyword>
<name>A0AAW2H9S7_9NEOP</name>
<dbReference type="GO" id="GO:0005524">
    <property type="term" value="F:ATP binding"/>
    <property type="evidence" value="ECO:0007669"/>
    <property type="project" value="UniProtKB-KW"/>
</dbReference>
<evidence type="ECO:0000256" key="9">
    <source>
        <dbReference type="ARBA" id="ARBA00023172"/>
    </source>
</evidence>
<dbReference type="PANTHER" id="PTHR19306:SF6">
    <property type="entry name" value="STRUCTURAL MAINTENANCE OF CHROMOSOMES PROTEIN 6"/>
    <property type="match status" value="1"/>
</dbReference>
<keyword evidence="10" id="KW-0234">DNA repair</keyword>
<keyword evidence="7" id="KW-0067">ATP-binding</keyword>
<evidence type="ECO:0000256" key="7">
    <source>
        <dbReference type="ARBA" id="ARBA00022840"/>
    </source>
</evidence>
<keyword evidence="4" id="KW-0158">Chromosome</keyword>
<accession>A0AAW2H9S7</accession>
<dbReference type="SUPFAM" id="SSF52540">
    <property type="entry name" value="P-loop containing nucleoside triphosphate hydrolases"/>
    <property type="match status" value="1"/>
</dbReference>
<sequence length="582" mass="65806">MRKHKRLKVDSNADHDADENDVNSFDSGIDASDENWHKSCLADSFAGKIETLHIINFMCHSNLEVSFNKRITFVTGKNGSGKSAIMAALVAAFGGSASTTGRGVGITDFIKKGETWAKVSVTFINDGINSYRRDIYGKRITIVRSISKNAASTYTCKSEFGEVVSKKKDEIDRICTALDIQIKNPICILNQDVARSFLSSTDSKMRYSLFMQATHLESLKTIYSETLDLLRISQNNLDSKKLGISAANKEIRQLKEKLEYFASLEKYVNERTTLENEYLWSLVCSEEKSLEVLQEEQKRIEQKKEECVEGQVNFQSVIEELENNIKETKEKLSNLGRNQSDEDKVKKKDLQAEIQNLQRQINTASGHVKQLVTKCDRYQSDINSIQEHLKQSEEAATQSQEEKDKIASQISKLKEDLLEVRDRIKAAQRDNDNGLETKLQYTLTLENLKSDLNDLELSKKNLERQIERTNVGDNTLLKYGPFAVTLRDAIEEAVKRNKFQKKPVGPCGLYVTLTGDSKWARAVESVVGGLMNTYCCDNQMDFQVLSRIMDKVCGAKNPPIIISKFQNTRHNVESEKVSVRGA</sequence>
<evidence type="ECO:0000256" key="1">
    <source>
        <dbReference type="ARBA" id="ARBA00004123"/>
    </source>
</evidence>
<dbReference type="GO" id="GO:0035861">
    <property type="term" value="C:site of double-strand break"/>
    <property type="evidence" value="ECO:0007669"/>
    <property type="project" value="TreeGrafter"/>
</dbReference>
<reference evidence="15" key="1">
    <citation type="journal article" date="2024" name="Gigascience">
        <title>Chromosome-level genome of the poultry shaft louse Menopon gallinae provides insight into the host-switching and adaptive evolution of parasitic lice.</title>
        <authorList>
            <person name="Xu Y."/>
            <person name="Ma L."/>
            <person name="Liu S."/>
            <person name="Liang Y."/>
            <person name="Liu Q."/>
            <person name="He Z."/>
            <person name="Tian L."/>
            <person name="Duan Y."/>
            <person name="Cai W."/>
            <person name="Li H."/>
            <person name="Song F."/>
        </authorList>
    </citation>
    <scope>NUCLEOTIDE SEQUENCE</scope>
    <source>
        <strain evidence="15">Cailab_2023a</strain>
    </source>
</reference>
<dbReference type="PANTHER" id="PTHR19306">
    <property type="entry name" value="STRUCTURAL MAINTENANCE OF CHROMOSOMES 5,6 SMC5, SMC6"/>
    <property type="match status" value="1"/>
</dbReference>
<dbReference type="GO" id="GO:0003684">
    <property type="term" value="F:damaged DNA binding"/>
    <property type="evidence" value="ECO:0007669"/>
    <property type="project" value="TreeGrafter"/>
</dbReference>
<evidence type="ECO:0000256" key="8">
    <source>
        <dbReference type="ARBA" id="ARBA00023054"/>
    </source>
</evidence>
<keyword evidence="8 12" id="KW-0175">Coiled coil</keyword>
<comment type="caution">
    <text evidence="15">The sequence shown here is derived from an EMBL/GenBank/DDBJ whole genome shotgun (WGS) entry which is preliminary data.</text>
</comment>
<keyword evidence="11" id="KW-0539">Nucleus</keyword>
<dbReference type="GO" id="GO:0005634">
    <property type="term" value="C:nucleus"/>
    <property type="evidence" value="ECO:0007669"/>
    <property type="project" value="UniProtKB-SubCell"/>
</dbReference>
<evidence type="ECO:0000256" key="3">
    <source>
        <dbReference type="ARBA" id="ARBA00006793"/>
    </source>
</evidence>
<dbReference type="AlphaFoldDB" id="A0AAW2H9S7"/>